<reference evidence="1 2" key="1">
    <citation type="submission" date="2012-06" db="EMBL/GenBank/DDBJ databases">
        <title>The complete genome of Ornithobacterium rhinotracheale DSM 15997.</title>
        <authorList>
            <consortium name="US DOE Joint Genome Institute (JGI-PGF)"/>
            <person name="Lucas S."/>
            <person name="Copeland A."/>
            <person name="Lapidus A."/>
            <person name="Goodwin L."/>
            <person name="Pitluck S."/>
            <person name="Peters L."/>
            <person name="Mikhailova N."/>
            <person name="Teshima H."/>
            <person name="Kyrpides N."/>
            <person name="Mavromatis K."/>
            <person name="Pagani I."/>
            <person name="Ivanova N."/>
            <person name="Ovchinnikova G."/>
            <person name="Zeytun A."/>
            <person name="Detter J.C."/>
            <person name="Han C."/>
            <person name="Land M."/>
            <person name="Hauser L."/>
            <person name="Markowitz V."/>
            <person name="Cheng J.-F."/>
            <person name="Hugenholtz P."/>
            <person name="Woyke T."/>
            <person name="Wu D."/>
            <person name="Lang E."/>
            <person name="Kopitz M."/>
            <person name="Brambilla E."/>
            <person name="Klenk H.-P."/>
            <person name="Eisen J.A."/>
        </authorList>
    </citation>
    <scope>NUCLEOTIDE SEQUENCE [LARGE SCALE GENOMIC DNA]</scope>
    <source>
        <strain evidence="2">ATCC 51463 / DSM 15997 / CCUG 23171 / LMG 9086</strain>
    </source>
</reference>
<dbReference type="AlphaFoldDB" id="I4A097"/>
<dbReference type="KEGG" id="orh:Ornrh_1196"/>
<evidence type="ECO:0000313" key="1">
    <source>
        <dbReference type="EMBL" id="AFL97381.1"/>
    </source>
</evidence>
<dbReference type="eggNOG" id="ENOG5033876">
    <property type="taxonomic scope" value="Bacteria"/>
</dbReference>
<accession>I4A097</accession>
<dbReference type="STRING" id="867902.Ornrh_1196"/>
<sequence length="143" mass="16844">MKKLYLKLFEMLKEIPEINYIDLNYGQLFESKPPLDYPAVLIGINIISSDDFHNVFQQINADFTLTIVDKHWDTDSLTEDERREQALSYLDLSEKIYRKLQGYEDAHFETFSRISVTEQPLRKGLRIIAERYSCGWKEDCATP</sequence>
<evidence type="ECO:0000313" key="2">
    <source>
        <dbReference type="Proteomes" id="UP000006051"/>
    </source>
</evidence>
<keyword evidence="2" id="KW-1185">Reference proteome</keyword>
<dbReference type="GeneID" id="97257867"/>
<proteinExistence type="predicted"/>
<dbReference type="EMBL" id="CP003283">
    <property type="protein sequence ID" value="AFL97381.1"/>
    <property type="molecule type" value="Genomic_DNA"/>
</dbReference>
<dbReference type="PATRIC" id="fig|867902.3.peg.1175"/>
<dbReference type="HOGENOM" id="CLU_145898_0_0_10"/>
<dbReference type="RefSeq" id="WP_014790946.1">
    <property type="nucleotide sequence ID" value="NC_018016.1"/>
</dbReference>
<dbReference type="Proteomes" id="UP000006051">
    <property type="component" value="Chromosome"/>
</dbReference>
<gene>
    <name evidence="1" type="ordered locus">Ornrh_1196</name>
</gene>
<name>I4A097_ORNRL</name>
<organism evidence="1 2">
    <name type="scientific">Ornithobacterium rhinotracheale (strain ATCC 51463 / DSM 15997 / CCUG 23171 / CIP 104009 / LMG 9086)</name>
    <dbReference type="NCBI Taxonomy" id="867902"/>
    <lineage>
        <taxon>Bacteria</taxon>
        <taxon>Pseudomonadati</taxon>
        <taxon>Bacteroidota</taxon>
        <taxon>Flavobacteriia</taxon>
        <taxon>Flavobacteriales</taxon>
        <taxon>Weeksellaceae</taxon>
        <taxon>Ornithobacterium</taxon>
    </lineage>
</organism>
<protein>
    <submittedName>
        <fullName evidence="1">Uncharacterized protein</fullName>
    </submittedName>
</protein>